<gene>
    <name evidence="2" type="ordered locus">SCATT_p16100</name>
</gene>
<evidence type="ECO:0000313" key="3">
    <source>
        <dbReference type="Proteomes" id="UP000007842"/>
    </source>
</evidence>
<dbReference type="AlphaFoldDB" id="G8XHG5"/>
<protein>
    <submittedName>
        <fullName evidence="2">Uncharacterized protein</fullName>
    </submittedName>
</protein>
<accession>G8XHG5</accession>
<dbReference type="HOGENOM" id="CLU_3297005_0_0_11"/>
<dbReference type="EMBL" id="CP003229">
    <property type="protein sequence ID" value="AEW99803.1"/>
    <property type="molecule type" value="Genomic_DNA"/>
</dbReference>
<keyword evidence="2" id="KW-0614">Plasmid</keyword>
<proteinExistence type="predicted"/>
<evidence type="ECO:0000313" key="2">
    <source>
        <dbReference type="EMBL" id="AEW99803.1"/>
    </source>
</evidence>
<geneLocation type="plasmid" evidence="2 3">
    <name>pSCATT</name>
</geneLocation>
<name>G8XHG5_STREN</name>
<dbReference type="PATRIC" id="fig|1003195.29.peg.7406"/>
<feature type="region of interest" description="Disordered" evidence="1">
    <location>
        <begin position="1"/>
        <end position="40"/>
    </location>
</feature>
<sequence>MIARPVVGIRLRDRCSGPVPRTPMRTRPRPRPAASAHAGR</sequence>
<evidence type="ECO:0000256" key="1">
    <source>
        <dbReference type="SAM" id="MobiDB-lite"/>
    </source>
</evidence>
<organism evidence="2 3">
    <name type="scientific">Streptantibioticus cattleyicolor (strain ATCC 35852 / DSM 46488 / JCM 4925 / NBRC 14057 / NRRL 8057)</name>
    <name type="common">Streptomyces cattleya</name>
    <dbReference type="NCBI Taxonomy" id="1003195"/>
    <lineage>
        <taxon>Bacteria</taxon>
        <taxon>Bacillati</taxon>
        <taxon>Actinomycetota</taxon>
        <taxon>Actinomycetes</taxon>
        <taxon>Kitasatosporales</taxon>
        <taxon>Streptomycetaceae</taxon>
        <taxon>Streptantibioticus</taxon>
    </lineage>
</organism>
<reference evidence="3" key="1">
    <citation type="submission" date="2011-12" db="EMBL/GenBank/DDBJ databases">
        <title>Complete genome sequence of Streptomyces cattleya strain DSM 46488.</title>
        <authorList>
            <person name="Ou H.-Y."/>
            <person name="Li P."/>
            <person name="Zhao C."/>
            <person name="O'Hagan D."/>
            <person name="Deng Z."/>
        </authorList>
    </citation>
    <scope>NUCLEOTIDE SEQUENCE [LARGE SCALE GENOMIC DNA]</scope>
    <source>
        <strain evidence="3">ATCC 35852 / DSM 46488 / JCM 4925 / NBRC 14057 / NRRL 8057</strain>
        <plasmid evidence="3">Plasmid pSCATT</plasmid>
    </source>
</reference>
<dbReference type="KEGG" id="scy:SCATT_p16100"/>
<keyword evidence="3" id="KW-1185">Reference proteome</keyword>
<dbReference type="Proteomes" id="UP000007842">
    <property type="component" value="Plasmid pSCATT"/>
</dbReference>